<dbReference type="GO" id="GO:0047617">
    <property type="term" value="F:fatty acyl-CoA hydrolase activity"/>
    <property type="evidence" value="ECO:0007669"/>
    <property type="project" value="TreeGrafter"/>
</dbReference>
<comment type="similarity">
    <text evidence="1">Belongs to the 4-hydroxybenzoyl-CoA thioesterase family.</text>
</comment>
<dbReference type="RefSeq" id="WP_017894757.1">
    <property type="nucleotide sequence ID" value="NZ_CBXI010000003.1"/>
</dbReference>
<dbReference type="GeneID" id="29419342"/>
<dbReference type="EMBL" id="CBXI010000003">
    <property type="protein sequence ID" value="CDL90202.1"/>
    <property type="molecule type" value="Genomic_DNA"/>
</dbReference>
<dbReference type="CDD" id="cd00586">
    <property type="entry name" value="4HBT"/>
    <property type="match status" value="1"/>
</dbReference>
<organism evidence="3 4">
    <name type="scientific">Clostridium tyrobutyricum DIVETGP</name>
    <dbReference type="NCBI Taxonomy" id="1408889"/>
    <lineage>
        <taxon>Bacteria</taxon>
        <taxon>Bacillati</taxon>
        <taxon>Bacillota</taxon>
        <taxon>Clostridia</taxon>
        <taxon>Eubacteriales</taxon>
        <taxon>Clostridiaceae</taxon>
        <taxon>Clostridium</taxon>
    </lineage>
</organism>
<dbReference type="Pfam" id="PF13279">
    <property type="entry name" value="4HBT_2"/>
    <property type="match status" value="1"/>
</dbReference>
<dbReference type="AlphaFoldDB" id="W6NE14"/>
<dbReference type="InterPro" id="IPR006684">
    <property type="entry name" value="YbgC/YbaW"/>
</dbReference>
<proteinExistence type="inferred from homology"/>
<reference evidence="3 4" key="1">
    <citation type="journal article" date="2015" name="Genome Announc.">
        <title>Draft Genome Sequence of Clostridium tyrobutyricum Strain DIVETGP, Isolated from Cow's Milk for Grana Padano Production.</title>
        <authorList>
            <person name="Soggiu A."/>
            <person name="Piras C."/>
            <person name="Gaiarsa S."/>
            <person name="Sassera D."/>
            <person name="Roncada P."/>
            <person name="Bendixen E."/>
            <person name="Brasca M."/>
            <person name="Bonizzi L."/>
        </authorList>
    </citation>
    <scope>NUCLEOTIDE SEQUENCE [LARGE SCALE GENOMIC DNA]</scope>
    <source>
        <strain evidence="3 4">DIVETGP</strain>
    </source>
</reference>
<dbReference type="NCBIfam" id="TIGR00051">
    <property type="entry name" value="YbgC/FadM family acyl-CoA thioesterase"/>
    <property type="match status" value="1"/>
</dbReference>
<gene>
    <name evidence="3" type="ORF">CTDIVETGP_0272</name>
</gene>
<evidence type="ECO:0000313" key="3">
    <source>
        <dbReference type="EMBL" id="CDL90202.1"/>
    </source>
</evidence>
<dbReference type="PANTHER" id="PTHR31793">
    <property type="entry name" value="4-HYDROXYBENZOYL-COA THIOESTERASE FAMILY MEMBER"/>
    <property type="match status" value="1"/>
</dbReference>
<evidence type="ECO:0000256" key="1">
    <source>
        <dbReference type="ARBA" id="ARBA00005953"/>
    </source>
</evidence>
<sequence>MYTSTTKINVRYAETDKMGIAYHSNYYIWFEVARGDFIKELDITYNEMEQRGILMPLVETYCKYLRPSVYDDKLIVETSIGELTPVKIILNYKVIHESTGKLIAKGKTTQTFVNKDFKIINLQKKYTSFWDKIQLLK</sequence>
<dbReference type="InterPro" id="IPR050563">
    <property type="entry name" value="4-hydroxybenzoyl-CoA_TE"/>
</dbReference>
<accession>W6NE14</accession>
<evidence type="ECO:0000313" key="4">
    <source>
        <dbReference type="Proteomes" id="UP000019482"/>
    </source>
</evidence>
<dbReference type="PIRSF" id="PIRSF003230">
    <property type="entry name" value="YbgC"/>
    <property type="match status" value="1"/>
</dbReference>
<protein>
    <submittedName>
        <fullName evidence="3">4-hydroxybenzoyl-CoA thioesterase family active site</fullName>
    </submittedName>
</protein>
<name>W6NE14_CLOTY</name>
<dbReference type="OrthoDB" id="9800856at2"/>
<dbReference type="Proteomes" id="UP000019482">
    <property type="component" value="Unassembled WGS sequence"/>
</dbReference>
<dbReference type="InterPro" id="IPR029069">
    <property type="entry name" value="HotDog_dom_sf"/>
</dbReference>
<dbReference type="Gene3D" id="3.10.129.10">
    <property type="entry name" value="Hotdog Thioesterase"/>
    <property type="match status" value="1"/>
</dbReference>
<evidence type="ECO:0000256" key="2">
    <source>
        <dbReference type="ARBA" id="ARBA00022801"/>
    </source>
</evidence>
<dbReference type="SUPFAM" id="SSF54637">
    <property type="entry name" value="Thioesterase/thiol ester dehydrase-isomerase"/>
    <property type="match status" value="1"/>
</dbReference>
<dbReference type="PANTHER" id="PTHR31793:SF27">
    <property type="entry name" value="NOVEL THIOESTERASE SUPERFAMILY DOMAIN AND SAPOSIN A-TYPE DOMAIN CONTAINING PROTEIN (0610012H03RIK)"/>
    <property type="match status" value="1"/>
</dbReference>
<keyword evidence="2" id="KW-0378">Hydrolase</keyword>
<comment type="caution">
    <text evidence="3">The sequence shown here is derived from an EMBL/GenBank/DDBJ whole genome shotgun (WGS) entry which is preliminary data.</text>
</comment>
<keyword evidence="4" id="KW-1185">Reference proteome</keyword>